<dbReference type="Proteomes" id="UP000053758">
    <property type="component" value="Unassembled WGS sequence"/>
</dbReference>
<gene>
    <name evidence="10" type="ORF">PAN0_014c4963</name>
</gene>
<comment type="similarity">
    <text evidence="2">Belongs to the MGM101 family.</text>
</comment>
<evidence type="ECO:0000313" key="10">
    <source>
        <dbReference type="EMBL" id="GAK66740.1"/>
    </source>
</evidence>
<dbReference type="GeneID" id="26305705"/>
<sequence>MRNSIVRLGQGLLRQTPIAAPARSFCSVSAPALSSRGRTYVKQQQQPARTGLKDLHPLPESMREQLESDGAPQEPYTASGNSNDPAVHSSRPAAQPAGVDVDPSVAAPGLVNGSSGNGGNGSSSSSATTSATTSAPSSNVSEEWGTSFAGLGERSFSKEAIDVLMGPINEADIEIKPDGLIYLPEIKYRRILNRAFGPGGWGMAPRSETNVGQGIVSREWVLICQGRFVATARGEQEFFKPSGVPTASEGAKSNALMRCCKDLGVSSELWDPRFIRQFRKKHCLEVWAQDTAGKKKKLWRRKDDPPFEYPWKETGTA</sequence>
<keyword evidence="5" id="KW-0809">Transit peptide</keyword>
<dbReference type="GO" id="GO:0036297">
    <property type="term" value="P:interstrand cross-link repair"/>
    <property type="evidence" value="ECO:0007669"/>
    <property type="project" value="TreeGrafter"/>
</dbReference>
<evidence type="ECO:0000256" key="7">
    <source>
        <dbReference type="ARBA" id="ARBA00023128"/>
    </source>
</evidence>
<evidence type="ECO:0000256" key="4">
    <source>
        <dbReference type="ARBA" id="ARBA00022763"/>
    </source>
</evidence>
<dbReference type="GO" id="GO:0000262">
    <property type="term" value="C:mitochondrial chromosome"/>
    <property type="evidence" value="ECO:0007669"/>
    <property type="project" value="InterPro"/>
</dbReference>
<dbReference type="RefSeq" id="XP_014655155.1">
    <property type="nucleotide sequence ID" value="XM_014799669.1"/>
</dbReference>
<keyword evidence="11" id="KW-1185">Reference proteome</keyword>
<evidence type="ECO:0000256" key="6">
    <source>
        <dbReference type="ARBA" id="ARBA00023125"/>
    </source>
</evidence>
<dbReference type="OrthoDB" id="17164at2759"/>
<dbReference type="PANTHER" id="PTHR31404:SF0">
    <property type="entry name" value="MITOCHONDRIAL GENOME MAINTENANCE PROTEIN MGM101"/>
    <property type="match status" value="1"/>
</dbReference>
<dbReference type="HOGENOM" id="CLU_028692_0_1_1"/>
<keyword evidence="8" id="KW-0234">DNA repair</keyword>
<keyword evidence="7" id="KW-0496">Mitochondrion</keyword>
<dbReference type="EMBL" id="DF830081">
    <property type="protein sequence ID" value="GAK66740.1"/>
    <property type="molecule type" value="Genomic_DNA"/>
</dbReference>
<keyword evidence="4" id="KW-0227">DNA damage</keyword>
<dbReference type="InterPro" id="IPR009446">
    <property type="entry name" value="Mgm101"/>
</dbReference>
<dbReference type="AlphaFoldDB" id="A0A081CJ94"/>
<accession>A0A081CJ94</accession>
<keyword evidence="6" id="KW-0238">DNA-binding</keyword>
<evidence type="ECO:0000256" key="9">
    <source>
        <dbReference type="ARBA" id="ARBA00023271"/>
    </source>
</evidence>
<evidence type="ECO:0000256" key="3">
    <source>
        <dbReference type="ARBA" id="ARBA00013628"/>
    </source>
</evidence>
<organism evidence="10 11">
    <name type="scientific">Pseudozyma antarctica</name>
    <name type="common">Yeast</name>
    <name type="synonym">Candida antarctica</name>
    <dbReference type="NCBI Taxonomy" id="84753"/>
    <lineage>
        <taxon>Eukaryota</taxon>
        <taxon>Fungi</taxon>
        <taxon>Dikarya</taxon>
        <taxon>Basidiomycota</taxon>
        <taxon>Ustilaginomycotina</taxon>
        <taxon>Ustilaginomycetes</taxon>
        <taxon>Ustilaginales</taxon>
        <taxon>Ustilaginaceae</taxon>
        <taxon>Moesziomyces</taxon>
    </lineage>
</organism>
<proteinExistence type="inferred from homology"/>
<dbReference type="GO" id="GO:0003697">
    <property type="term" value="F:single-stranded DNA binding"/>
    <property type="evidence" value="ECO:0007669"/>
    <property type="project" value="InterPro"/>
</dbReference>
<dbReference type="Pfam" id="PF06420">
    <property type="entry name" value="Mgm101p"/>
    <property type="match status" value="1"/>
</dbReference>
<name>A0A081CJ94_PSEA2</name>
<protein>
    <recommendedName>
        <fullName evidence="3">Mitochondrial genome maintenance protein MGM101</fullName>
    </recommendedName>
</protein>
<evidence type="ECO:0000256" key="2">
    <source>
        <dbReference type="ARBA" id="ARBA00007053"/>
    </source>
</evidence>
<evidence type="ECO:0000313" key="11">
    <source>
        <dbReference type="Proteomes" id="UP000053758"/>
    </source>
</evidence>
<evidence type="ECO:0000256" key="5">
    <source>
        <dbReference type="ARBA" id="ARBA00022946"/>
    </source>
</evidence>
<keyword evidence="9" id="KW-1135">Mitochondrion nucleoid</keyword>
<evidence type="ECO:0000256" key="8">
    <source>
        <dbReference type="ARBA" id="ARBA00023204"/>
    </source>
</evidence>
<dbReference type="PANTHER" id="PTHR31404">
    <property type="entry name" value="MITOCHONDRIAL GENOME MAINTENANCE PROTEIN MGM101"/>
    <property type="match status" value="1"/>
</dbReference>
<evidence type="ECO:0000256" key="1">
    <source>
        <dbReference type="ARBA" id="ARBA00004436"/>
    </source>
</evidence>
<comment type="subcellular location">
    <subcellularLocation>
        <location evidence="1">Mitochondrion matrix</location>
        <location evidence="1">Mitochondrion nucleoid</location>
    </subcellularLocation>
</comment>
<reference evidence="11" key="1">
    <citation type="journal article" date="2014" name="Genome Announc.">
        <title>Draft Genome Sequence of the Yeast Pseudozyma antarctica Type Strain JCM10317, a Producer of the Glycolipid Biosurfactants, Mannosylerythritol Lipids.</title>
        <authorList>
            <person name="Saika A."/>
            <person name="Koike H."/>
            <person name="Hori T."/>
            <person name="Fukuoka T."/>
            <person name="Sato S."/>
            <person name="Habe H."/>
            <person name="Kitamoto D."/>
            <person name="Morita T."/>
        </authorList>
    </citation>
    <scope>NUCLEOTIDE SEQUENCE [LARGE SCALE GENOMIC DNA]</scope>
    <source>
        <strain evidence="11">JCM 10317</strain>
    </source>
</reference>
<dbReference type="GO" id="GO:0000725">
    <property type="term" value="P:recombinational repair"/>
    <property type="evidence" value="ECO:0007669"/>
    <property type="project" value="TreeGrafter"/>
</dbReference>